<keyword evidence="3" id="KW-1185">Reference proteome</keyword>
<reference evidence="2 3" key="1">
    <citation type="submission" date="2015-08" db="EMBL/GenBank/DDBJ databases">
        <title>Next Generation Sequencing and Analysis of the Genome of Puccinia sorghi L Schw, the Causal Agent of Maize Common Rust.</title>
        <authorList>
            <person name="Rochi L."/>
            <person name="Burguener G."/>
            <person name="Darino M."/>
            <person name="Turjanski A."/>
            <person name="Kreff E."/>
            <person name="Dieguez M.J."/>
            <person name="Sacco F."/>
        </authorList>
    </citation>
    <scope>NUCLEOTIDE SEQUENCE [LARGE SCALE GENOMIC DNA]</scope>
    <source>
        <strain evidence="2 3">RO10H11247</strain>
    </source>
</reference>
<proteinExistence type="predicted"/>
<comment type="caution">
    <text evidence="2">The sequence shown here is derived from an EMBL/GenBank/DDBJ whole genome shotgun (WGS) entry which is preliminary data.</text>
</comment>
<dbReference type="Proteomes" id="UP000037035">
    <property type="component" value="Unassembled WGS sequence"/>
</dbReference>
<gene>
    <name evidence="2" type="ORF">VP01_1560g8</name>
</gene>
<evidence type="ECO:0000313" key="2">
    <source>
        <dbReference type="EMBL" id="KNZ60395.1"/>
    </source>
</evidence>
<evidence type="ECO:0000313" key="3">
    <source>
        <dbReference type="Proteomes" id="UP000037035"/>
    </source>
</evidence>
<organism evidence="2 3">
    <name type="scientific">Puccinia sorghi</name>
    <dbReference type="NCBI Taxonomy" id="27349"/>
    <lineage>
        <taxon>Eukaryota</taxon>
        <taxon>Fungi</taxon>
        <taxon>Dikarya</taxon>
        <taxon>Basidiomycota</taxon>
        <taxon>Pucciniomycotina</taxon>
        <taxon>Pucciniomycetes</taxon>
        <taxon>Pucciniales</taxon>
        <taxon>Pucciniaceae</taxon>
        <taxon>Puccinia</taxon>
    </lineage>
</organism>
<sequence>MASFMEVDQQENQAEKVQESDQRKMKVSVKEDKRPEATLANKLENIKIQTTFLQLTALSPVCAEDIVKRLSKKEHISKDPMSF</sequence>
<dbReference type="EMBL" id="LAVV01006230">
    <property type="protein sequence ID" value="KNZ60395.1"/>
    <property type="molecule type" value="Genomic_DNA"/>
</dbReference>
<name>A0A0L6VJV4_9BASI</name>
<protein>
    <submittedName>
        <fullName evidence="2">Uncharacterized protein</fullName>
    </submittedName>
</protein>
<feature type="compositionally biased region" description="Basic and acidic residues" evidence="1">
    <location>
        <begin position="13"/>
        <end position="32"/>
    </location>
</feature>
<accession>A0A0L6VJV4</accession>
<dbReference type="AlphaFoldDB" id="A0A0L6VJV4"/>
<dbReference type="VEuPathDB" id="FungiDB:VP01_1560g8"/>
<feature type="region of interest" description="Disordered" evidence="1">
    <location>
        <begin position="1"/>
        <end position="32"/>
    </location>
</feature>
<evidence type="ECO:0000256" key="1">
    <source>
        <dbReference type="SAM" id="MobiDB-lite"/>
    </source>
</evidence>